<dbReference type="AlphaFoldDB" id="A0A8E0VHS1"/>
<dbReference type="SUPFAM" id="SSF50249">
    <property type="entry name" value="Nucleic acid-binding proteins"/>
    <property type="match status" value="1"/>
</dbReference>
<dbReference type="Pfam" id="PF00575">
    <property type="entry name" value="S1"/>
    <property type="match status" value="1"/>
</dbReference>
<dbReference type="InterPro" id="IPR032639">
    <property type="entry name" value="Tex_YqgF"/>
</dbReference>
<dbReference type="InterPro" id="IPR003029">
    <property type="entry name" value="S1_domain"/>
</dbReference>
<keyword evidence="4" id="KW-1185">Reference proteome</keyword>
<dbReference type="PROSITE" id="PS50126">
    <property type="entry name" value="S1"/>
    <property type="match status" value="1"/>
</dbReference>
<comment type="caution">
    <text evidence="3">The sequence shown here is derived from an EMBL/GenBank/DDBJ whole genome shotgun (WGS) entry which is preliminary data.</text>
</comment>
<dbReference type="SUPFAM" id="SSF158832">
    <property type="entry name" value="Tex N-terminal region-like"/>
    <property type="match status" value="1"/>
</dbReference>
<dbReference type="EMBL" id="LUCM01009707">
    <property type="protein sequence ID" value="KAA0186515.1"/>
    <property type="molecule type" value="Genomic_DNA"/>
</dbReference>
<dbReference type="PANTHER" id="PTHR10724:SF10">
    <property type="entry name" value="S1 RNA-BINDING DOMAIN-CONTAINING PROTEIN 1"/>
    <property type="match status" value="1"/>
</dbReference>
<dbReference type="SUPFAM" id="SSF47781">
    <property type="entry name" value="RuvA domain 2-like"/>
    <property type="match status" value="2"/>
</dbReference>
<name>A0A8E0VHS1_9TREM</name>
<evidence type="ECO:0000313" key="3">
    <source>
        <dbReference type="EMBL" id="KAA0186515.1"/>
    </source>
</evidence>
<accession>A0A8E0VHS1</accession>
<dbReference type="GO" id="GO:0006412">
    <property type="term" value="P:translation"/>
    <property type="evidence" value="ECO:0007669"/>
    <property type="project" value="TreeGrafter"/>
</dbReference>
<dbReference type="OrthoDB" id="995477at2759"/>
<dbReference type="InterPro" id="IPR041692">
    <property type="entry name" value="HHH_9"/>
</dbReference>
<dbReference type="Gene3D" id="1.10.150.310">
    <property type="entry name" value="Tex RuvX-like domain-like"/>
    <property type="match status" value="2"/>
</dbReference>
<dbReference type="Gene3D" id="3.30.420.140">
    <property type="entry name" value="YqgF/RNase H-like domain"/>
    <property type="match status" value="1"/>
</dbReference>
<dbReference type="Pfam" id="PF17674">
    <property type="entry name" value="HHH_9"/>
    <property type="match status" value="1"/>
</dbReference>
<dbReference type="InterPro" id="IPR055179">
    <property type="entry name" value="Tex-like_central_region"/>
</dbReference>
<gene>
    <name evidence="3" type="ORF">FBUS_04236</name>
</gene>
<evidence type="ECO:0000259" key="2">
    <source>
        <dbReference type="PROSITE" id="PS50126"/>
    </source>
</evidence>
<dbReference type="InterPro" id="IPR010994">
    <property type="entry name" value="RuvA_2-like"/>
</dbReference>
<dbReference type="GO" id="GO:0006139">
    <property type="term" value="P:nucleobase-containing compound metabolic process"/>
    <property type="evidence" value="ECO:0007669"/>
    <property type="project" value="InterPro"/>
</dbReference>
<sequence length="809" mass="88702">MTILVSFCHFGPVSSRTVQYNAVQCNSRISFSETFPTEDALIQAVSHIIADVFAKDLDLIRKAEQLCSELPPTIQTSKRAARSGDTAGKERTKTNKTDRKNQGVGSVANKPRSGSSNKDDLNTFKMYLNFTRSLPGLHAHQILAINRAVERGVISVKISMHAQVQQKIRDMMVEKYFRSVNRAHWDFVHTCFADSWKRLIEPHLVRNLRSKLTVKAQDTALDVFADNFRRLLMTAPLRVSFNPSTTTQPDLVSSTSGAPGDRLPVVGLDPGWVHGCKWAACDPHGAILATGIMWPPIGTHHTLPRGRDQHDDGLTKLTSIMRTHSFYLSTYRAALIVSHYCGSIQTIALGNGQASRETGMWLSQLISSGYFSPLVVRYAVVPEAGASVYSASAMACSEMPALDVSMRGAVSIARRLQDPLAEWVKMDPKHVGVGMYQHDLPERRLVAAVNAVMEECISFVGVDVNAAPVHILARVAGLSEAKAKAIVDYRSRFGSFNTRADLCKVKGIGQSTFAQCAGFIRVRPTMSSIPMDSSKDVDMISISSGDEREVLKVGSGRPGTKRKISWKSSVQSKRKRAGSQHNTILDPSTFNPLDQTAVHPNAYDVATAIITHLNFVLTDVGSLKLRLAATKLLHASNRDDILRPFCTDEAGLATVTDIVESLSRPLDFDERHDEFLPLFHSAVTSLNSLQPGMRVTGRVENVTTFGAFCDIGVQQNAYVPRHEYPRSVDNRGPGPDGLFTLHLGDRITAFVSEVNVAQSRISLNRVTVTKPQSSRYDNNQAPVVATFANSIATKIAATDDDPVPITVID</sequence>
<dbReference type="InterPro" id="IPR012340">
    <property type="entry name" value="NA-bd_OB-fold"/>
</dbReference>
<dbReference type="InterPro" id="IPR023323">
    <property type="entry name" value="Tex-like_dom_sf"/>
</dbReference>
<dbReference type="Gene3D" id="2.40.50.140">
    <property type="entry name" value="Nucleic acid-binding proteins"/>
    <property type="match status" value="1"/>
</dbReference>
<dbReference type="GO" id="GO:0003735">
    <property type="term" value="F:structural constituent of ribosome"/>
    <property type="evidence" value="ECO:0007669"/>
    <property type="project" value="TreeGrafter"/>
</dbReference>
<dbReference type="PANTHER" id="PTHR10724">
    <property type="entry name" value="30S RIBOSOMAL PROTEIN S1"/>
    <property type="match status" value="1"/>
</dbReference>
<proteinExistence type="predicted"/>
<evidence type="ECO:0000256" key="1">
    <source>
        <dbReference type="SAM" id="MobiDB-lite"/>
    </source>
</evidence>
<feature type="region of interest" description="Disordered" evidence="1">
    <location>
        <begin position="73"/>
        <end position="118"/>
    </location>
</feature>
<dbReference type="Pfam" id="PF12836">
    <property type="entry name" value="HHH_3"/>
    <property type="match status" value="1"/>
</dbReference>
<feature type="region of interest" description="Disordered" evidence="1">
    <location>
        <begin position="551"/>
        <end position="586"/>
    </location>
</feature>
<dbReference type="SMART" id="SM00316">
    <property type="entry name" value="S1"/>
    <property type="match status" value="1"/>
</dbReference>
<dbReference type="Pfam" id="PF22706">
    <property type="entry name" value="Tex_central_region"/>
    <property type="match status" value="1"/>
</dbReference>
<feature type="domain" description="S1 motif" evidence="2">
    <location>
        <begin position="692"/>
        <end position="766"/>
    </location>
</feature>
<dbReference type="Proteomes" id="UP000728185">
    <property type="component" value="Unassembled WGS sequence"/>
</dbReference>
<organism evidence="3 4">
    <name type="scientific">Fasciolopsis buskii</name>
    <dbReference type="NCBI Taxonomy" id="27845"/>
    <lineage>
        <taxon>Eukaryota</taxon>
        <taxon>Metazoa</taxon>
        <taxon>Spiralia</taxon>
        <taxon>Lophotrochozoa</taxon>
        <taxon>Platyhelminthes</taxon>
        <taxon>Trematoda</taxon>
        <taxon>Digenea</taxon>
        <taxon>Plagiorchiida</taxon>
        <taxon>Echinostomata</taxon>
        <taxon>Echinostomatoidea</taxon>
        <taxon>Fasciolidae</taxon>
        <taxon>Fasciolopsis</taxon>
    </lineage>
</organism>
<evidence type="ECO:0000313" key="4">
    <source>
        <dbReference type="Proteomes" id="UP000728185"/>
    </source>
</evidence>
<dbReference type="GO" id="GO:0003729">
    <property type="term" value="F:mRNA binding"/>
    <property type="evidence" value="ECO:0007669"/>
    <property type="project" value="TreeGrafter"/>
</dbReference>
<dbReference type="InterPro" id="IPR050437">
    <property type="entry name" value="Ribos_protein_bS1-like"/>
</dbReference>
<dbReference type="InterPro" id="IPR037027">
    <property type="entry name" value="YqgF/RNaseH-like_dom_sf"/>
</dbReference>
<dbReference type="Pfam" id="PF16921">
    <property type="entry name" value="Tex_YqgF"/>
    <property type="match status" value="1"/>
</dbReference>
<dbReference type="InterPro" id="IPR012337">
    <property type="entry name" value="RNaseH-like_sf"/>
</dbReference>
<protein>
    <submittedName>
        <fullName evidence="3">Lysosomal alpha mannosidase</fullName>
    </submittedName>
</protein>
<dbReference type="SUPFAM" id="SSF53098">
    <property type="entry name" value="Ribonuclease H-like"/>
    <property type="match status" value="1"/>
</dbReference>
<feature type="compositionally biased region" description="Basic and acidic residues" evidence="1">
    <location>
        <begin position="87"/>
        <end position="101"/>
    </location>
</feature>
<dbReference type="Gene3D" id="1.10.3500.10">
    <property type="entry name" value="Tex N-terminal region-like"/>
    <property type="match status" value="1"/>
</dbReference>
<reference evidence="3" key="1">
    <citation type="submission" date="2019-05" db="EMBL/GenBank/DDBJ databases">
        <title>Annotation for the trematode Fasciolopsis buski.</title>
        <authorList>
            <person name="Choi Y.-J."/>
        </authorList>
    </citation>
    <scope>NUCLEOTIDE SEQUENCE</scope>
    <source>
        <strain evidence="3">HT</strain>
        <tissue evidence="3">Whole worm</tissue>
    </source>
</reference>